<keyword evidence="10" id="KW-1185">Reference proteome</keyword>
<accession>A0A8S2ACK8</accession>
<protein>
    <recommendedName>
        <fullName evidence="8">IPO4/5-like TPR repeats domain-containing protein</fullName>
    </recommendedName>
</protein>
<dbReference type="GO" id="GO:0005737">
    <property type="term" value="C:cytoplasm"/>
    <property type="evidence" value="ECO:0007669"/>
    <property type="project" value="UniProtKB-SubCell"/>
</dbReference>
<dbReference type="PANTHER" id="PTHR10527">
    <property type="entry name" value="IMPORTIN BETA"/>
    <property type="match status" value="1"/>
</dbReference>
<keyword evidence="7" id="KW-0539">Nucleus</keyword>
<evidence type="ECO:0000256" key="1">
    <source>
        <dbReference type="ARBA" id="ARBA00004123"/>
    </source>
</evidence>
<dbReference type="InterPro" id="IPR057672">
    <property type="entry name" value="TPR_IPO4/5"/>
</dbReference>
<name>A0A8S2ACK8_ARAAE</name>
<evidence type="ECO:0000256" key="6">
    <source>
        <dbReference type="ARBA" id="ARBA00022927"/>
    </source>
</evidence>
<evidence type="ECO:0000256" key="7">
    <source>
        <dbReference type="ARBA" id="ARBA00023242"/>
    </source>
</evidence>
<dbReference type="EMBL" id="LR999455">
    <property type="protein sequence ID" value="CAE6076587.1"/>
    <property type="molecule type" value="Genomic_DNA"/>
</dbReference>
<keyword evidence="5" id="KW-0677">Repeat</keyword>
<dbReference type="Proteomes" id="UP000682877">
    <property type="component" value="Chromosome 5"/>
</dbReference>
<dbReference type="SUPFAM" id="SSF48371">
    <property type="entry name" value="ARM repeat"/>
    <property type="match status" value="1"/>
</dbReference>
<dbReference type="InterPro" id="IPR016024">
    <property type="entry name" value="ARM-type_fold"/>
</dbReference>
<keyword evidence="4" id="KW-0963">Cytoplasm</keyword>
<dbReference type="Pfam" id="PF25780">
    <property type="entry name" value="TPR_IPO5"/>
    <property type="match status" value="1"/>
</dbReference>
<reference evidence="9" key="1">
    <citation type="submission" date="2021-01" db="EMBL/GenBank/DDBJ databases">
        <authorList>
            <person name="Bezrukov I."/>
        </authorList>
    </citation>
    <scope>NUCLEOTIDE SEQUENCE</scope>
</reference>
<evidence type="ECO:0000313" key="10">
    <source>
        <dbReference type="Proteomes" id="UP000682877"/>
    </source>
</evidence>
<organism evidence="9 10">
    <name type="scientific">Arabidopsis arenosa</name>
    <name type="common">Sand rock-cress</name>
    <name type="synonym">Cardaminopsis arenosa</name>
    <dbReference type="NCBI Taxonomy" id="38785"/>
    <lineage>
        <taxon>Eukaryota</taxon>
        <taxon>Viridiplantae</taxon>
        <taxon>Streptophyta</taxon>
        <taxon>Embryophyta</taxon>
        <taxon>Tracheophyta</taxon>
        <taxon>Spermatophyta</taxon>
        <taxon>Magnoliopsida</taxon>
        <taxon>eudicotyledons</taxon>
        <taxon>Gunneridae</taxon>
        <taxon>Pentapetalae</taxon>
        <taxon>rosids</taxon>
        <taxon>malvids</taxon>
        <taxon>Brassicales</taxon>
        <taxon>Brassicaceae</taxon>
        <taxon>Camelineae</taxon>
        <taxon>Arabidopsis</taxon>
    </lineage>
</organism>
<evidence type="ECO:0000313" key="9">
    <source>
        <dbReference type="EMBL" id="CAE6076587.1"/>
    </source>
</evidence>
<gene>
    <name evidence="9" type="ORF">AARE701A_LOCUS13672</name>
</gene>
<keyword evidence="3" id="KW-0813">Transport</keyword>
<comment type="subcellular location">
    <subcellularLocation>
        <location evidence="2">Cytoplasm</location>
    </subcellularLocation>
    <subcellularLocation>
        <location evidence="1">Nucleus</location>
    </subcellularLocation>
</comment>
<feature type="domain" description="IPO4/5-like TPR repeats" evidence="8">
    <location>
        <begin position="89"/>
        <end position="244"/>
    </location>
</feature>
<sequence length="774" mass="87739">MELIDDFMSNSVERRCSAESAFDLAKQSSPDRLTLDLCRLLESPDLKKRAMAAMLLRKLFTDDFLLRLSPNTKPSVTTGLLDRINEEENEDIRRKLCVVVSVVASVYLPDWPEFWLSIDELIFSTELRDNEAAMLLFAALSPEFLVHGIEKLERLFTNMLCEDIDLERTSAVEALINFINFLSASFPTEAQRLQRILAKEIEMLLLGLKETDNKDRLDESINILDTLVSFDPTSLQANLDVLIRLLFGLLDGGDESTCTSSLLVLVKLSLQFPELDPSLITEKLFPILLERLSDLDSDTADWCHLSPTSWYTDSFEIAQLHKLATVVGAQDDSVAYTIISHYFESFLWQEKFAAFSALHAIVDGCPKLLIGKLEEVMLLLSNNILYDHVWVKCAVLNATRLLCYLMGSLVRQEHQQTLFPILVRAIEDLEITVQMHGLLALIELVKLCPKDIQAVYLDEIVEILLGRVAEQNETVLPTALEALSWVLACYVSHPQHLCKKVIDSLISLGSSVLFNEGISCLSMKCINYMFMVNKSDGLKDDASQVINTFKSLHDGYLTENRHKMHDGYLTDNRHQMDMAWLIHLILIGEDVQPHMINVVEYLLQCMLQWAALDFDQIKSDNDGAEKSIDESLLMIIHGSMEKAEAKRLYACKQAVKACEMVGLCSRILGGDFYEWVSRLASYLVPLSHAEEDEVRREAVSAMLEIGRSARIFAVEKKQGELSEELKKELDKLYDLLLSVLEALENFGDTELFESMKKAFEVELLEFFKSLAEAE</sequence>
<evidence type="ECO:0000256" key="2">
    <source>
        <dbReference type="ARBA" id="ARBA00004496"/>
    </source>
</evidence>
<evidence type="ECO:0000256" key="5">
    <source>
        <dbReference type="ARBA" id="ARBA00022737"/>
    </source>
</evidence>
<proteinExistence type="predicted"/>
<dbReference type="AlphaFoldDB" id="A0A8S2ACK8"/>
<dbReference type="InterPro" id="IPR011989">
    <property type="entry name" value="ARM-like"/>
</dbReference>
<evidence type="ECO:0000259" key="8">
    <source>
        <dbReference type="Pfam" id="PF25780"/>
    </source>
</evidence>
<dbReference type="InterPro" id="IPR040122">
    <property type="entry name" value="Importin_beta"/>
</dbReference>
<dbReference type="Gene3D" id="1.25.10.10">
    <property type="entry name" value="Leucine-rich Repeat Variant"/>
    <property type="match status" value="1"/>
</dbReference>
<evidence type="ECO:0000256" key="4">
    <source>
        <dbReference type="ARBA" id="ARBA00022490"/>
    </source>
</evidence>
<keyword evidence="6" id="KW-0653">Protein transport</keyword>
<dbReference type="GO" id="GO:0006606">
    <property type="term" value="P:protein import into nucleus"/>
    <property type="evidence" value="ECO:0007669"/>
    <property type="project" value="InterPro"/>
</dbReference>
<evidence type="ECO:0000256" key="3">
    <source>
        <dbReference type="ARBA" id="ARBA00022448"/>
    </source>
</evidence>